<dbReference type="OrthoDB" id="78088at2759"/>
<evidence type="ECO:0000313" key="5">
    <source>
        <dbReference type="Proteomes" id="UP001150569"/>
    </source>
</evidence>
<dbReference type="Proteomes" id="UP001150569">
    <property type="component" value="Unassembled WGS sequence"/>
</dbReference>
<feature type="region of interest" description="Disordered" evidence="2">
    <location>
        <begin position="219"/>
        <end position="304"/>
    </location>
</feature>
<proteinExistence type="inferred from homology"/>
<reference evidence="4" key="1">
    <citation type="submission" date="2022-07" db="EMBL/GenBank/DDBJ databases">
        <title>Phylogenomic reconstructions and comparative analyses of Kickxellomycotina fungi.</title>
        <authorList>
            <person name="Reynolds N.K."/>
            <person name="Stajich J.E."/>
            <person name="Barry K."/>
            <person name="Grigoriev I.V."/>
            <person name="Crous P."/>
            <person name="Smith M.E."/>
        </authorList>
    </citation>
    <scope>NUCLEOTIDE SEQUENCE</scope>
    <source>
        <strain evidence="4">RSA 861</strain>
    </source>
</reference>
<keyword evidence="5" id="KW-1185">Reference proteome</keyword>
<dbReference type="PANTHER" id="PTHR22100">
    <property type="entry name" value="WINGS APART-LIKE PROTEIN HOMOLOG"/>
    <property type="match status" value="1"/>
</dbReference>
<evidence type="ECO:0000313" key="4">
    <source>
        <dbReference type="EMBL" id="KAJ1927630.1"/>
    </source>
</evidence>
<dbReference type="EMBL" id="JANBPT010000109">
    <property type="protein sequence ID" value="KAJ1927630.1"/>
    <property type="molecule type" value="Genomic_DNA"/>
</dbReference>
<comment type="caution">
    <text evidence="4">The sequence shown here is derived from an EMBL/GenBank/DDBJ whole genome shotgun (WGS) entry which is preliminary data.</text>
</comment>
<evidence type="ECO:0000259" key="3">
    <source>
        <dbReference type="Pfam" id="PF07814"/>
    </source>
</evidence>
<comment type="similarity">
    <text evidence="1">Belongs to the WAPL family.</text>
</comment>
<accession>A0A9W8E0T4</accession>
<protein>
    <recommendedName>
        <fullName evidence="3">Wings apart-like protein C-terminal domain-containing protein</fullName>
    </recommendedName>
</protein>
<organism evidence="4 5">
    <name type="scientific">Tieghemiomyces parasiticus</name>
    <dbReference type="NCBI Taxonomy" id="78921"/>
    <lineage>
        <taxon>Eukaryota</taxon>
        <taxon>Fungi</taxon>
        <taxon>Fungi incertae sedis</taxon>
        <taxon>Zoopagomycota</taxon>
        <taxon>Kickxellomycotina</taxon>
        <taxon>Dimargaritomycetes</taxon>
        <taxon>Dimargaritales</taxon>
        <taxon>Dimargaritaceae</taxon>
        <taxon>Tieghemiomyces</taxon>
    </lineage>
</organism>
<name>A0A9W8E0T4_9FUNG</name>
<feature type="region of interest" description="Disordered" evidence="2">
    <location>
        <begin position="147"/>
        <end position="202"/>
    </location>
</feature>
<feature type="region of interest" description="Disordered" evidence="2">
    <location>
        <begin position="811"/>
        <end position="838"/>
    </location>
</feature>
<dbReference type="InterPro" id="IPR022771">
    <property type="entry name" value="WAPL_C"/>
</dbReference>
<dbReference type="InterPro" id="IPR039874">
    <property type="entry name" value="WAPL"/>
</dbReference>
<feature type="region of interest" description="Disordered" evidence="2">
    <location>
        <begin position="34"/>
        <end position="121"/>
    </location>
</feature>
<feature type="compositionally biased region" description="Polar residues" evidence="2">
    <location>
        <begin position="269"/>
        <end position="287"/>
    </location>
</feature>
<feature type="region of interest" description="Disordered" evidence="2">
    <location>
        <begin position="963"/>
        <end position="985"/>
    </location>
</feature>
<gene>
    <name evidence="4" type="ORF">IWQ60_002771</name>
</gene>
<feature type="compositionally biased region" description="Acidic residues" evidence="2">
    <location>
        <begin position="91"/>
        <end position="100"/>
    </location>
</feature>
<feature type="compositionally biased region" description="Low complexity" evidence="2">
    <location>
        <begin position="811"/>
        <end position="825"/>
    </location>
</feature>
<evidence type="ECO:0000256" key="2">
    <source>
        <dbReference type="SAM" id="MobiDB-lite"/>
    </source>
</evidence>
<dbReference type="Gene3D" id="1.25.10.10">
    <property type="entry name" value="Leucine-rich Repeat Variant"/>
    <property type="match status" value="1"/>
</dbReference>
<evidence type="ECO:0000256" key="1">
    <source>
        <dbReference type="ARBA" id="ARBA00006854"/>
    </source>
</evidence>
<dbReference type="InterPro" id="IPR011989">
    <property type="entry name" value="ARM-like"/>
</dbReference>
<feature type="non-terminal residue" evidence="4">
    <location>
        <position position="1"/>
    </location>
</feature>
<dbReference type="Pfam" id="PF07814">
    <property type="entry name" value="WAPL"/>
    <property type="match status" value="1"/>
</dbReference>
<dbReference type="PANTHER" id="PTHR22100:SF13">
    <property type="entry name" value="WINGS APART-LIKE PROTEIN HOMOLOG"/>
    <property type="match status" value="1"/>
</dbReference>
<feature type="domain" description="Wings apart-like protein C-terminal" evidence="3">
    <location>
        <begin position="455"/>
        <end position="782"/>
    </location>
</feature>
<dbReference type="AlphaFoldDB" id="A0A9W8E0T4"/>
<sequence length="1071" mass="114609">RRVDKDWHLTLPIHTLIPPDMAHSGRGRVITTYARRSRKPVHVEPTGRGDPLATAVTPSQPAAIPAKSTTQSGGAVPPGHINSSTLASSDSDSDEDDDDLPTPVVLSRTRPVLASAPGTTQVWRPRSLRESIAHLTKLYDAPKATRQITAIGPGPPPRQYGELPKSEAYPITSGVVPRPSQPKHDPDPANTPRLSRFTQICRDPGKRDVFDFALDDYDDATASEDDMPPPTSPSLPTRPLAAAHSPSKLPRQSSSVRKRPKEPHAVLGTPSSPSVQKTRVIQPSFTRSPKRKARPPADEPTEISARVERVVKSTVPSPCGSKLARLQLDDSSHNTVGVLRPPSGAEQPAAFVAAGSPSAITTTTSAAVTDQGGSYRRTLAQTHRTNVKVTYGRSRSAQHHGPGATLDDLLASDSPPRVGTLSRTYSGGRFAEAGTGKNVSMPPTPPNAPVGPTAYRDRLDTLLHELQRHQPLAARQTGAAALIHQLATDADFVARLADDRRARQLYSTLNQQDDPLLVTAWLFCVYRLFHYPSAARALLTEHQALDVLADYLRPRTHDPFRSPVRLDAESGCTTRALAQVHDHFAGRGVITWVLLATEAVRTLCLGPFGTDPAADNERLDIGREGPREPYPLGLDPTVQHELRVSGCLAFLAQHLTDAATAGLTLSDPPMSVPADLPSLRDQLDPLHAAVGVLEYASVSVPANVDELRSYPSLLPAVVAILHRYGETFTALRHLVVTPASTTASGPDQLVLGTQLVNDALTTIRLLVNLTNQQPAGSRTLDTTPLGFTPLLAPLHFASLLWTDLAPTIAAQGSQTTAGRRTTARGSRTKPTGSDRPSPALPAHLHALFYDSIMLTVGLLINLVEDDSDNRHSLSRHPFCVRACLPAGACPCAVPAAAFFTDMFTHLRSTAETPEAKVLTVYLAVLLGCLMKDDVCNQATIRARLPGGSLASIASLLEQFTGTRGQGESHHHRCHPSDPAQTTSARKNRSLVDAMADPNVSTEALLQMHRGESHLDSDGDGGIPSVEASLGIDPAALPADPEEAETTAVMQSFRSIIDLLRGLEGQGGDSVV</sequence>
<feature type="region of interest" description="Disordered" evidence="2">
    <location>
        <begin position="392"/>
        <end position="417"/>
    </location>
</feature>